<evidence type="ECO:0000313" key="1">
    <source>
        <dbReference type="EMBL" id="KAF1027530.1"/>
    </source>
</evidence>
<comment type="caution">
    <text evidence="1">The sequence shown here is derived from an EMBL/GenBank/DDBJ whole genome shotgun (WGS) entry which is preliminary data.</text>
</comment>
<reference evidence="2" key="1">
    <citation type="journal article" date="2020" name="MBio">
        <title>Horizontal gene transfer to a defensive symbiont with a reduced genome amongst a multipartite beetle microbiome.</title>
        <authorList>
            <person name="Waterworth S.C."/>
            <person name="Florez L.V."/>
            <person name="Rees E.R."/>
            <person name="Hertweck C."/>
            <person name="Kaltenpoth M."/>
            <person name="Kwan J.C."/>
        </authorList>
    </citation>
    <scope>NUCLEOTIDE SEQUENCE [LARGE SCALE GENOMIC DNA]</scope>
</reference>
<sequence>MGYEHLVQNSIESTVWWTKIKTIQAIRYELADRRRFEQITQHLKQLLPFQDESFEWLNLEDQTAHMSHSVVLKDGRLIASLYIAPKALLPDRDWVASLFKRERLSAMHRKALLAGQAMSIANSDGPLVCSCFKVGKNRIIATIKEKKYPT</sequence>
<evidence type="ECO:0000313" key="2">
    <source>
        <dbReference type="Proteomes" id="UP000490535"/>
    </source>
</evidence>
<dbReference type="Proteomes" id="UP000490535">
    <property type="component" value="Unassembled WGS sequence"/>
</dbReference>
<protein>
    <submittedName>
        <fullName evidence="1">Uncharacterized protein</fullName>
    </submittedName>
</protein>
<gene>
    <name evidence="1" type="ORF">GAK29_00630</name>
</gene>
<name>A0A833UTL7_ACIBZ</name>
<dbReference type="EMBL" id="WNDP01000009">
    <property type="protein sequence ID" value="KAF1027530.1"/>
    <property type="molecule type" value="Genomic_DNA"/>
</dbReference>
<proteinExistence type="predicted"/>
<accession>A0A833UTL7</accession>
<organism evidence="1 2">
    <name type="scientific">Acinetobacter bereziniae</name>
    <name type="common">Acinetobacter genomosp. 10</name>
    <dbReference type="NCBI Taxonomy" id="106648"/>
    <lineage>
        <taxon>Bacteria</taxon>
        <taxon>Pseudomonadati</taxon>
        <taxon>Pseudomonadota</taxon>
        <taxon>Gammaproteobacteria</taxon>
        <taxon>Moraxellales</taxon>
        <taxon>Moraxellaceae</taxon>
        <taxon>Acinetobacter</taxon>
    </lineage>
</organism>
<dbReference type="AlphaFoldDB" id="A0A833UTL7"/>